<dbReference type="PROSITE" id="PS51123">
    <property type="entry name" value="OMPA_2"/>
    <property type="match status" value="1"/>
</dbReference>
<feature type="domain" description="OmpA-like" evidence="8">
    <location>
        <begin position="117"/>
        <end position="242"/>
    </location>
</feature>
<comment type="caution">
    <text evidence="9">The sequence shown here is derived from an EMBL/GenBank/DDBJ whole genome shotgun (WGS) entry which is preliminary data.</text>
</comment>
<dbReference type="Pfam" id="PF13677">
    <property type="entry name" value="MotB_plug"/>
    <property type="match status" value="1"/>
</dbReference>
<evidence type="ECO:0000256" key="7">
    <source>
        <dbReference type="PROSITE-ProRule" id="PRU00473"/>
    </source>
</evidence>
<dbReference type="AlphaFoldDB" id="A0A6I0FD97"/>
<evidence type="ECO:0000256" key="6">
    <source>
        <dbReference type="ARBA" id="ARBA00023136"/>
    </source>
</evidence>
<keyword evidence="5" id="KW-1133">Transmembrane helix</keyword>
<dbReference type="PANTHER" id="PTHR30329:SF21">
    <property type="entry name" value="LIPOPROTEIN YIAD-RELATED"/>
    <property type="match status" value="1"/>
</dbReference>
<keyword evidence="3" id="KW-1003">Cell membrane</keyword>
<dbReference type="Gene3D" id="3.30.1330.60">
    <property type="entry name" value="OmpA-like domain"/>
    <property type="match status" value="1"/>
</dbReference>
<dbReference type="InterPro" id="IPR006665">
    <property type="entry name" value="OmpA-like"/>
</dbReference>
<evidence type="ECO:0000256" key="2">
    <source>
        <dbReference type="ARBA" id="ARBA00008914"/>
    </source>
</evidence>
<dbReference type="RefSeq" id="WP_151860502.1">
    <property type="nucleotide sequence ID" value="NZ_WBZC01000014.1"/>
</dbReference>
<name>A0A6I0FD97_9FIRM</name>
<dbReference type="InterPro" id="IPR025713">
    <property type="entry name" value="MotB-like_N_dom"/>
</dbReference>
<protein>
    <submittedName>
        <fullName evidence="9">OmpA family protein</fullName>
    </submittedName>
</protein>
<evidence type="ECO:0000259" key="8">
    <source>
        <dbReference type="PROSITE" id="PS51123"/>
    </source>
</evidence>
<dbReference type="GO" id="GO:0005886">
    <property type="term" value="C:plasma membrane"/>
    <property type="evidence" value="ECO:0007669"/>
    <property type="project" value="UniProtKB-SubCell"/>
</dbReference>
<keyword evidence="4" id="KW-0812">Transmembrane</keyword>
<accession>A0A6I0FD97</accession>
<reference evidence="9 10" key="1">
    <citation type="submission" date="2019-10" db="EMBL/GenBank/DDBJ databases">
        <title>Alkaliphilus serpentinus sp. nov. and Alkaliphilus pronyensis sp. nov., two novel anaerobic alkaliphilic species isolated from the serpentinized-hosted hydrothermal field of the Prony Bay (New Caledonia).</title>
        <authorList>
            <person name="Postec A."/>
        </authorList>
    </citation>
    <scope>NUCLEOTIDE SEQUENCE [LARGE SCALE GENOMIC DNA]</scope>
    <source>
        <strain evidence="9 10">LacV</strain>
    </source>
</reference>
<organism evidence="9 10">
    <name type="scientific">Alkaliphilus pronyensis</name>
    <dbReference type="NCBI Taxonomy" id="1482732"/>
    <lineage>
        <taxon>Bacteria</taxon>
        <taxon>Bacillati</taxon>
        <taxon>Bacillota</taxon>
        <taxon>Clostridia</taxon>
        <taxon>Peptostreptococcales</taxon>
        <taxon>Natronincolaceae</taxon>
        <taxon>Alkaliphilus</taxon>
    </lineage>
</organism>
<dbReference type="OrthoDB" id="9815217at2"/>
<keyword evidence="10" id="KW-1185">Reference proteome</keyword>
<comment type="subcellular location">
    <subcellularLocation>
        <location evidence="1">Cell membrane</location>
        <topology evidence="1">Single-pass membrane protein</topology>
    </subcellularLocation>
</comment>
<evidence type="ECO:0000256" key="3">
    <source>
        <dbReference type="ARBA" id="ARBA00022475"/>
    </source>
</evidence>
<proteinExistence type="inferred from homology"/>
<dbReference type="CDD" id="cd07185">
    <property type="entry name" value="OmpA_C-like"/>
    <property type="match status" value="1"/>
</dbReference>
<dbReference type="EMBL" id="WBZC01000014">
    <property type="protein sequence ID" value="KAB3535875.1"/>
    <property type="molecule type" value="Genomic_DNA"/>
</dbReference>
<dbReference type="Pfam" id="PF00691">
    <property type="entry name" value="OmpA"/>
    <property type="match status" value="1"/>
</dbReference>
<evidence type="ECO:0000256" key="4">
    <source>
        <dbReference type="ARBA" id="ARBA00022692"/>
    </source>
</evidence>
<dbReference type="Proteomes" id="UP000432715">
    <property type="component" value="Unassembled WGS sequence"/>
</dbReference>
<evidence type="ECO:0000256" key="5">
    <source>
        <dbReference type="ARBA" id="ARBA00022989"/>
    </source>
</evidence>
<evidence type="ECO:0000313" key="9">
    <source>
        <dbReference type="EMBL" id="KAB3535875.1"/>
    </source>
</evidence>
<dbReference type="InterPro" id="IPR050330">
    <property type="entry name" value="Bact_OuterMem_StrucFunc"/>
</dbReference>
<dbReference type="SUPFAM" id="SSF103088">
    <property type="entry name" value="OmpA-like"/>
    <property type="match status" value="1"/>
</dbReference>
<comment type="similarity">
    <text evidence="2">Belongs to the MotB family.</text>
</comment>
<sequence length="255" mass="29024">MARKRPKEQGKKGSPEWMTTYGDMVTLLLCFFVLLFSFSEIDAKKFEAMIRSFQGSIGVLENGNTIEVSEYISEALDDDLTTDQQQELEDFRELKEKLEAFLTENNLEGDVLVTLEVRGLVLRFQDNVLFDSGSAELKSTSREILTYLSTFLVEPDLISKYVRIEGHTDTDPLRPSSRYETNWELSVARAANVVRYLIEEVGLEPKRFSASGYGEYHPIAPNDTAENKAKNRRVDIVILKSELAISLPQESMMED</sequence>
<dbReference type="InterPro" id="IPR036737">
    <property type="entry name" value="OmpA-like_sf"/>
</dbReference>
<evidence type="ECO:0000256" key="1">
    <source>
        <dbReference type="ARBA" id="ARBA00004162"/>
    </source>
</evidence>
<evidence type="ECO:0000313" key="10">
    <source>
        <dbReference type="Proteomes" id="UP000432715"/>
    </source>
</evidence>
<keyword evidence="6 7" id="KW-0472">Membrane</keyword>
<gene>
    <name evidence="9" type="ORF">F8154_04990</name>
</gene>
<dbReference type="PANTHER" id="PTHR30329">
    <property type="entry name" value="STATOR ELEMENT OF FLAGELLAR MOTOR COMPLEX"/>
    <property type="match status" value="1"/>
</dbReference>